<evidence type="ECO:0000313" key="2">
    <source>
        <dbReference type="EMBL" id="SFO81804.1"/>
    </source>
</evidence>
<gene>
    <name evidence="2" type="ORF">SAMN04488060_0028</name>
</gene>
<dbReference type="RefSeq" id="WP_090476198.1">
    <property type="nucleotide sequence ID" value="NZ_FOWZ01000001.1"/>
</dbReference>
<accession>A0A1I5K9R8</accession>
<proteinExistence type="predicted"/>
<reference evidence="3" key="1">
    <citation type="submission" date="2016-10" db="EMBL/GenBank/DDBJ databases">
        <authorList>
            <person name="Varghese N."/>
            <person name="Submissions S."/>
        </authorList>
    </citation>
    <scope>NUCLEOTIDE SEQUENCE [LARGE SCALE GENOMIC DNA]</scope>
    <source>
        <strain evidence="3">CGMCC 1.7715</strain>
    </source>
</reference>
<name>A0A1I5K9R8_9SPHN</name>
<dbReference type="OrthoDB" id="9825268at2"/>
<sequence>MIRHRLLVLSIVATGLVACNVREESENDRSGNAVAAEEASGDYRAGQRPITNESFANAVRSGRLETGVPDGWTQTSDTDGQFTHRFVAGPGEGQPTLALSPEFGNFSTARIGMTALIGDIQIGTPGFRVLRTTDIDVPGATSAVRLDFNYGTEETRGVFGGTWIVAADERTNDAVAVALSAPAPLDRALADRIQASLVMHPRE</sequence>
<protein>
    <recommendedName>
        <fullName evidence="4">Lipoprotein</fullName>
    </recommendedName>
</protein>
<dbReference type="Proteomes" id="UP000199331">
    <property type="component" value="Unassembled WGS sequence"/>
</dbReference>
<dbReference type="PROSITE" id="PS51257">
    <property type="entry name" value="PROKAR_LIPOPROTEIN"/>
    <property type="match status" value="1"/>
</dbReference>
<organism evidence="2 3">
    <name type="scientific">Qipengyuania nanhaisediminis</name>
    <dbReference type="NCBI Taxonomy" id="604088"/>
    <lineage>
        <taxon>Bacteria</taxon>
        <taxon>Pseudomonadati</taxon>
        <taxon>Pseudomonadota</taxon>
        <taxon>Alphaproteobacteria</taxon>
        <taxon>Sphingomonadales</taxon>
        <taxon>Erythrobacteraceae</taxon>
        <taxon>Qipengyuania</taxon>
    </lineage>
</organism>
<evidence type="ECO:0000256" key="1">
    <source>
        <dbReference type="SAM" id="MobiDB-lite"/>
    </source>
</evidence>
<evidence type="ECO:0008006" key="4">
    <source>
        <dbReference type="Google" id="ProtNLM"/>
    </source>
</evidence>
<feature type="region of interest" description="Disordered" evidence="1">
    <location>
        <begin position="23"/>
        <end position="50"/>
    </location>
</feature>
<dbReference type="EMBL" id="FOWZ01000001">
    <property type="protein sequence ID" value="SFO81804.1"/>
    <property type="molecule type" value="Genomic_DNA"/>
</dbReference>
<dbReference type="AlphaFoldDB" id="A0A1I5K9R8"/>
<evidence type="ECO:0000313" key="3">
    <source>
        <dbReference type="Proteomes" id="UP000199331"/>
    </source>
</evidence>
<dbReference type="STRING" id="604088.SAMN04488060_0028"/>
<keyword evidence="3" id="KW-1185">Reference proteome</keyword>